<dbReference type="KEGG" id="pbn:PADG_11859"/>
<dbReference type="EMBL" id="KN275961">
    <property type="protein sequence ID" value="KGM92065.1"/>
    <property type="molecule type" value="Genomic_DNA"/>
</dbReference>
<protein>
    <submittedName>
        <fullName evidence="1">Uncharacterized protein</fullName>
    </submittedName>
</protein>
<proteinExistence type="predicted"/>
<dbReference type="RefSeq" id="XP_010760575.1">
    <property type="nucleotide sequence ID" value="XM_010762273.1"/>
</dbReference>
<organism evidence="1 2">
    <name type="scientific">Paracoccidioides brasiliensis (strain Pb18)</name>
    <dbReference type="NCBI Taxonomy" id="502780"/>
    <lineage>
        <taxon>Eukaryota</taxon>
        <taxon>Fungi</taxon>
        <taxon>Dikarya</taxon>
        <taxon>Ascomycota</taxon>
        <taxon>Pezizomycotina</taxon>
        <taxon>Eurotiomycetes</taxon>
        <taxon>Eurotiomycetidae</taxon>
        <taxon>Onygenales</taxon>
        <taxon>Ajellomycetaceae</taxon>
        <taxon>Paracoccidioides</taxon>
    </lineage>
</organism>
<evidence type="ECO:0000313" key="2">
    <source>
        <dbReference type="Proteomes" id="UP000001628"/>
    </source>
</evidence>
<name>A0A0A0HXC7_PARBD</name>
<accession>A0A0A0HXC7</accession>
<dbReference type="HOGENOM" id="CLU_1816388_0_0_1"/>
<dbReference type="GeneID" id="22587756"/>
<keyword evidence="2" id="KW-1185">Reference proteome</keyword>
<dbReference type="Proteomes" id="UP000001628">
    <property type="component" value="Unassembled WGS sequence"/>
</dbReference>
<sequence>MGTNYLRRDIWQRKPLYDLRLENRASLKISYKRYAIRTGNESAPIDDVIIQNFLRMGYINSVSFEHRESTRIINFWNQIFRPKICRSVYAPAAERKVPRHDRPVEQKKALNSNLMGFFAEDVWEMQSFSPKRLTGEPGQTIK</sequence>
<dbReference type="AlphaFoldDB" id="A0A0A0HXC7"/>
<evidence type="ECO:0000313" key="1">
    <source>
        <dbReference type="EMBL" id="KGM92065.1"/>
    </source>
</evidence>
<gene>
    <name evidence="1" type="ORF">PADG_11859</name>
</gene>
<reference evidence="1 2" key="1">
    <citation type="journal article" date="2011" name="PLoS Genet.">
        <title>Comparative genomic analysis of human fungal pathogens causing paracoccidioidomycosis.</title>
        <authorList>
            <person name="Desjardins C.A."/>
            <person name="Champion M.D."/>
            <person name="Holder J.W."/>
            <person name="Muszewska A."/>
            <person name="Goldberg J."/>
            <person name="Bailao A.M."/>
            <person name="Brigido M.M."/>
            <person name="Ferreira M.E."/>
            <person name="Garcia A.M."/>
            <person name="Grynberg M."/>
            <person name="Gujja S."/>
            <person name="Heiman D.I."/>
            <person name="Henn M.R."/>
            <person name="Kodira C.D."/>
            <person name="Leon-Narvaez H."/>
            <person name="Longo L.V."/>
            <person name="Ma L.J."/>
            <person name="Malavazi I."/>
            <person name="Matsuo A.L."/>
            <person name="Morais F.V."/>
            <person name="Pereira M."/>
            <person name="Rodriguez-Brito S."/>
            <person name="Sakthikumar S."/>
            <person name="Salem-Izacc S.M."/>
            <person name="Sykes S.M."/>
            <person name="Teixeira M.M."/>
            <person name="Vallejo M.C."/>
            <person name="Walter M.E."/>
            <person name="Yandava C."/>
            <person name="Young S."/>
            <person name="Zeng Q."/>
            <person name="Zucker J."/>
            <person name="Felipe M.S."/>
            <person name="Goldman G.H."/>
            <person name="Haas B.J."/>
            <person name="McEwen J.G."/>
            <person name="Nino-Vega G."/>
            <person name="Puccia R."/>
            <person name="San-Blas G."/>
            <person name="Soares C.M."/>
            <person name="Birren B.W."/>
            <person name="Cuomo C.A."/>
        </authorList>
    </citation>
    <scope>NUCLEOTIDE SEQUENCE [LARGE SCALE GENOMIC DNA]</scope>
    <source>
        <strain evidence="1 2">Pb18</strain>
    </source>
</reference>
<dbReference type="InParanoid" id="A0A0A0HXC7"/>
<dbReference type="VEuPathDB" id="FungiDB:PADG_11859"/>